<dbReference type="GO" id="GO:0015074">
    <property type="term" value="P:DNA integration"/>
    <property type="evidence" value="ECO:0007669"/>
    <property type="project" value="InterPro"/>
</dbReference>
<feature type="domain" description="Integrase catalytic" evidence="2">
    <location>
        <begin position="48"/>
        <end position="155"/>
    </location>
</feature>
<evidence type="ECO:0000259" key="2">
    <source>
        <dbReference type="PROSITE" id="PS50994"/>
    </source>
</evidence>
<proteinExistence type="predicted"/>
<dbReference type="InterPro" id="IPR050900">
    <property type="entry name" value="Transposase_IS3/IS150/IS904"/>
</dbReference>
<dbReference type="PANTHER" id="PTHR46889:SF4">
    <property type="entry name" value="TRANSPOSASE INSO FOR INSERTION SEQUENCE ELEMENT IS911B-RELATED"/>
    <property type="match status" value="1"/>
</dbReference>
<comment type="caution">
    <text evidence="3">The sequence shown here is derived from an EMBL/GenBank/DDBJ whole genome shotgun (WGS) entry which is preliminary data.</text>
</comment>
<dbReference type="RefSeq" id="WP_021727336.1">
    <property type="nucleotide sequence ID" value="NZ_AWEZ01000071.1"/>
</dbReference>
<evidence type="ECO:0000313" key="3">
    <source>
        <dbReference type="EMBL" id="ERL06095.1"/>
    </source>
</evidence>
<dbReference type="SUPFAM" id="SSF53098">
    <property type="entry name" value="Ribonuclease H-like"/>
    <property type="match status" value="1"/>
</dbReference>
<dbReference type="InterPro" id="IPR001584">
    <property type="entry name" value="Integrase_cat-core"/>
</dbReference>
<feature type="region of interest" description="Disordered" evidence="1">
    <location>
        <begin position="1"/>
        <end position="51"/>
    </location>
</feature>
<dbReference type="GO" id="GO:0003676">
    <property type="term" value="F:nucleic acid binding"/>
    <property type="evidence" value="ECO:0007669"/>
    <property type="project" value="InterPro"/>
</dbReference>
<evidence type="ECO:0000256" key="1">
    <source>
        <dbReference type="SAM" id="MobiDB-lite"/>
    </source>
</evidence>
<sequence length="186" mass="20297">MDRADDHGQGGPRRARRRGSAGHSSYQGEASEAPDDLLRDERGKHHLRSEKPNELWVTDVTEFRIPAGKPYLPPIIGCFDGMPMSWTMSASPDAGMANSSLMGACARLREGERPKGHSDRGCHYRWPGWIKTCDGHGIVRSMPGEGCSPDNARAEGLFGRPKVGFLYGRDWGGVTPDGFADGSTRT</sequence>
<dbReference type="OrthoDB" id="1676087at2"/>
<feature type="compositionally biased region" description="Basic and acidic residues" evidence="1">
    <location>
        <begin position="36"/>
        <end position="51"/>
    </location>
</feature>
<dbReference type="EMBL" id="AWEZ01000071">
    <property type="protein sequence ID" value="ERL06095.1"/>
    <property type="molecule type" value="Genomic_DNA"/>
</dbReference>
<accession>U2THZ8</accession>
<dbReference type="eggNOG" id="COG2801">
    <property type="taxonomic scope" value="Bacteria"/>
</dbReference>
<dbReference type="InterPro" id="IPR036397">
    <property type="entry name" value="RNaseH_sf"/>
</dbReference>
<evidence type="ECO:0000313" key="4">
    <source>
        <dbReference type="Proteomes" id="UP000016638"/>
    </source>
</evidence>
<dbReference type="PANTHER" id="PTHR46889">
    <property type="entry name" value="TRANSPOSASE INSF FOR INSERTION SEQUENCE IS3B-RELATED"/>
    <property type="match status" value="1"/>
</dbReference>
<dbReference type="Proteomes" id="UP000016638">
    <property type="component" value="Unassembled WGS sequence"/>
</dbReference>
<dbReference type="PROSITE" id="PS50994">
    <property type="entry name" value="INTEGRASE"/>
    <property type="match status" value="1"/>
</dbReference>
<dbReference type="Pfam" id="PF00665">
    <property type="entry name" value="rve"/>
    <property type="match status" value="1"/>
</dbReference>
<reference evidence="3 4" key="1">
    <citation type="submission" date="2013-08" db="EMBL/GenBank/DDBJ databases">
        <authorList>
            <person name="Durkin A.S."/>
            <person name="Haft D.R."/>
            <person name="McCorrison J."/>
            <person name="Torralba M."/>
            <person name="Gillis M."/>
            <person name="Haft D.H."/>
            <person name="Methe B."/>
            <person name="Sutton G."/>
            <person name="Nelson K.E."/>
        </authorList>
    </citation>
    <scope>NUCLEOTIDE SEQUENCE [LARGE SCALE GENOMIC DNA]</scope>
    <source>
        <strain evidence="3 4">F0195</strain>
    </source>
</reference>
<keyword evidence="4" id="KW-1185">Reference proteome</keyword>
<dbReference type="InterPro" id="IPR012337">
    <property type="entry name" value="RNaseH-like_sf"/>
</dbReference>
<organism evidence="3 4">
    <name type="scientific">Olsenella profusa F0195</name>
    <dbReference type="NCBI Taxonomy" id="1125712"/>
    <lineage>
        <taxon>Bacteria</taxon>
        <taxon>Bacillati</taxon>
        <taxon>Actinomycetota</taxon>
        <taxon>Coriobacteriia</taxon>
        <taxon>Coriobacteriales</taxon>
        <taxon>Atopobiaceae</taxon>
        <taxon>Olsenella</taxon>
    </lineage>
</organism>
<dbReference type="STRING" id="1125712.HMPREF1316_2619"/>
<name>U2THZ8_9ACTN</name>
<dbReference type="Gene3D" id="3.30.420.10">
    <property type="entry name" value="Ribonuclease H-like superfamily/Ribonuclease H"/>
    <property type="match status" value="1"/>
</dbReference>
<dbReference type="AlphaFoldDB" id="U2THZ8"/>
<gene>
    <name evidence="3" type="ORF">HMPREF1316_2619</name>
</gene>
<dbReference type="PATRIC" id="fig|1125712.3.peg.2441"/>
<protein>
    <submittedName>
        <fullName evidence="3">Integrase core domain protein</fullName>
    </submittedName>
</protein>